<dbReference type="Proteomes" id="UP000752297">
    <property type="component" value="Unassembled WGS sequence"/>
</dbReference>
<dbReference type="PANTHER" id="PTHR30502:SF4">
    <property type="entry name" value="5-KETO-4-DEOXY-D-GLUCARATE ALDOLASE"/>
    <property type="match status" value="1"/>
</dbReference>
<reference evidence="3 4" key="1">
    <citation type="submission" date="2021-06" db="EMBL/GenBank/DDBJ databases">
        <title>Falsochrobactrum tianjin sp.nov., a new petroleum-degrading bacteria isolated from oily soils.</title>
        <authorList>
            <person name="Chen G."/>
            <person name="Chen H."/>
            <person name="Tian J."/>
            <person name="Qing J."/>
            <person name="Zhong L."/>
            <person name="Ma W."/>
            <person name="Song Y."/>
            <person name="Cui X."/>
            <person name="Yan B."/>
        </authorList>
    </citation>
    <scope>NUCLEOTIDE SEQUENCE [LARGE SCALE GENOMIC DNA]</scope>
    <source>
        <strain evidence="3 4">TDYN1</strain>
    </source>
</reference>
<feature type="domain" description="HpcH/HpaI aldolase/citrate lyase" evidence="2">
    <location>
        <begin position="18"/>
        <end position="242"/>
    </location>
</feature>
<proteinExistence type="predicted"/>
<dbReference type="GO" id="GO:0005737">
    <property type="term" value="C:cytoplasm"/>
    <property type="evidence" value="ECO:0007669"/>
    <property type="project" value="TreeGrafter"/>
</dbReference>
<gene>
    <name evidence="3" type="ORF">KUG47_07840</name>
</gene>
<protein>
    <submittedName>
        <fullName evidence="3">HpcH/HpaI aldolase/citrate lyase family protein</fullName>
    </submittedName>
</protein>
<organism evidence="3 4">
    <name type="scientific">Falsochrobactrum tianjinense</name>
    <dbReference type="NCBI Taxonomy" id="2706015"/>
    <lineage>
        <taxon>Bacteria</taxon>
        <taxon>Pseudomonadati</taxon>
        <taxon>Pseudomonadota</taxon>
        <taxon>Alphaproteobacteria</taxon>
        <taxon>Hyphomicrobiales</taxon>
        <taxon>Brucellaceae</taxon>
        <taxon>Falsochrobactrum</taxon>
    </lineage>
</organism>
<dbReference type="Pfam" id="PF03328">
    <property type="entry name" value="HpcH_HpaI"/>
    <property type="match status" value="1"/>
</dbReference>
<dbReference type="InterPro" id="IPR005000">
    <property type="entry name" value="Aldolase/citrate-lyase_domain"/>
</dbReference>
<keyword evidence="3" id="KW-0456">Lyase</keyword>
<dbReference type="GO" id="GO:0016832">
    <property type="term" value="F:aldehyde-lyase activity"/>
    <property type="evidence" value="ECO:0007669"/>
    <property type="project" value="TreeGrafter"/>
</dbReference>
<dbReference type="RefSeq" id="WP_217677422.1">
    <property type="nucleotide sequence ID" value="NZ_JAHRVA010000003.1"/>
</dbReference>
<dbReference type="AlphaFoldDB" id="A0A949PLG1"/>
<name>A0A949PLG1_9HYPH</name>
<dbReference type="InterPro" id="IPR050251">
    <property type="entry name" value="HpcH-HpaI_aldolase"/>
</dbReference>
<dbReference type="EMBL" id="JAHRVA010000003">
    <property type="protein sequence ID" value="MBV2143407.1"/>
    <property type="molecule type" value="Genomic_DNA"/>
</dbReference>
<comment type="caution">
    <text evidence="3">The sequence shown here is derived from an EMBL/GenBank/DDBJ whole genome shotgun (WGS) entry which is preliminary data.</text>
</comment>
<evidence type="ECO:0000313" key="3">
    <source>
        <dbReference type="EMBL" id="MBV2143407.1"/>
    </source>
</evidence>
<keyword evidence="1" id="KW-0479">Metal-binding</keyword>
<evidence type="ECO:0000313" key="4">
    <source>
        <dbReference type="Proteomes" id="UP000752297"/>
    </source>
</evidence>
<dbReference type="GO" id="GO:0046872">
    <property type="term" value="F:metal ion binding"/>
    <property type="evidence" value="ECO:0007669"/>
    <property type="project" value="UniProtKB-KW"/>
</dbReference>
<evidence type="ECO:0000256" key="1">
    <source>
        <dbReference type="ARBA" id="ARBA00022723"/>
    </source>
</evidence>
<dbReference type="PANTHER" id="PTHR30502">
    <property type="entry name" value="2-KETO-3-DEOXY-L-RHAMNONATE ALDOLASE"/>
    <property type="match status" value="1"/>
</dbReference>
<keyword evidence="4" id="KW-1185">Reference proteome</keyword>
<evidence type="ECO:0000259" key="2">
    <source>
        <dbReference type="Pfam" id="PF03328"/>
    </source>
</evidence>
<sequence length="254" mass="26817">MGNLNNPLKQALSEGRLQTGLWCSLGSPVSTEVIAGSGFDWLLVDAEHSPNDLLSVLAQHQAASAFDCEMVVRIPGNDPILIKQYLDIGIRSILFPNVQSVEEAKAIVSATRYPPHGIRGFSMSQRANQYGRVRGYHARASEEIFLALQIETGKAVAAAADIAAIDGVDAVFVGPGDLSADMGALGNPSAEHVQEAIRSVVSLKGRAATGILAPKSDDARRYINWGATMVAVGSDLGLLVNAADSLAAQFQPLK</sequence>
<accession>A0A949PLG1</accession>